<dbReference type="InterPro" id="IPR014287">
    <property type="entry name" value="Nase_Fe-Fe_AnfO"/>
</dbReference>
<reference evidence="2 3" key="1">
    <citation type="submission" date="2018-07" db="EMBL/GenBank/DDBJ databases">
        <title>Genomic Encyclopedia of Type Strains, Phase IV (KMG-IV): sequencing the most valuable type-strain genomes for metagenomic binning, comparative biology and taxonomic classification.</title>
        <authorList>
            <person name="Goeker M."/>
        </authorList>
    </citation>
    <scope>NUCLEOTIDE SEQUENCE [LARGE SCALE GENOMIC DNA]</scope>
    <source>
        <strain evidence="2 3">DSM 27016</strain>
    </source>
</reference>
<name>A0A369AYY9_9FIRM</name>
<gene>
    <name evidence="2" type="ORF">DFR58_11518</name>
</gene>
<dbReference type="OrthoDB" id="200286at2"/>
<organism evidence="2 3">
    <name type="scientific">Anaerobacterium chartisolvens</name>
    <dbReference type="NCBI Taxonomy" id="1297424"/>
    <lineage>
        <taxon>Bacteria</taxon>
        <taxon>Bacillati</taxon>
        <taxon>Bacillota</taxon>
        <taxon>Clostridia</taxon>
        <taxon>Eubacteriales</taxon>
        <taxon>Oscillospiraceae</taxon>
        <taxon>Anaerobacterium</taxon>
    </lineage>
</organism>
<feature type="compositionally biased region" description="Acidic residues" evidence="1">
    <location>
        <begin position="112"/>
        <end position="128"/>
    </location>
</feature>
<sequence length="215" mass="24360">MSDIVAVLVGKDGETVSFLEKGVVRLYRRETEGWQLIRELPYSAEPDKGMKHMRDLLHRLVELIDGAKAVVGREVAGISFNVFDSAGLSIIEAPGKPLDFLERVWEILNSEEGEEEGMSDTESAEDIPESPVPDGKEGRFYLDLKKLQLHKPEITSKKALLPFLKNETFYELVVICAHVPPWFDRQFGDMGLKYNFAKKGEDEVCVTIYHDVCRD</sequence>
<dbReference type="Proteomes" id="UP000253034">
    <property type="component" value="Unassembled WGS sequence"/>
</dbReference>
<proteinExistence type="predicted"/>
<accession>A0A369AYY9</accession>
<dbReference type="AlphaFoldDB" id="A0A369AYY9"/>
<comment type="caution">
    <text evidence="2">The sequence shown here is derived from an EMBL/GenBank/DDBJ whole genome shotgun (WGS) entry which is preliminary data.</text>
</comment>
<evidence type="ECO:0000313" key="2">
    <source>
        <dbReference type="EMBL" id="RCX14295.1"/>
    </source>
</evidence>
<dbReference type="NCBIfam" id="TIGR02940">
    <property type="entry name" value="anfO_nitrog"/>
    <property type="match status" value="1"/>
</dbReference>
<dbReference type="RefSeq" id="WP_114298321.1">
    <property type="nucleotide sequence ID" value="NZ_QPJT01000015.1"/>
</dbReference>
<feature type="region of interest" description="Disordered" evidence="1">
    <location>
        <begin position="112"/>
        <end position="135"/>
    </location>
</feature>
<evidence type="ECO:0000313" key="3">
    <source>
        <dbReference type="Proteomes" id="UP000253034"/>
    </source>
</evidence>
<dbReference type="Pfam" id="PF09582">
    <property type="entry name" value="AnfO_nitrog"/>
    <property type="match status" value="1"/>
</dbReference>
<protein>
    <submittedName>
        <fullName evidence="2">Fe-only nitrogenase accessory protein AnfO</fullName>
    </submittedName>
</protein>
<keyword evidence="3" id="KW-1185">Reference proteome</keyword>
<evidence type="ECO:0000256" key="1">
    <source>
        <dbReference type="SAM" id="MobiDB-lite"/>
    </source>
</evidence>
<dbReference type="EMBL" id="QPJT01000015">
    <property type="protein sequence ID" value="RCX14295.1"/>
    <property type="molecule type" value="Genomic_DNA"/>
</dbReference>